<name>A0AA40K251_9PEZI</name>
<feature type="domain" description="Glycosyl hydrolase family 81 C-terminal" evidence="12">
    <location>
        <begin position="551"/>
        <end position="895"/>
    </location>
</feature>
<keyword evidence="6" id="KW-0326">Glycosidase</keyword>
<sequence length="914" mass="98994">MMMMLSLLLLMLLQGFGCWAQQGDVVRPHIHSHCGHHGHQGHLGPERRDTPPAQPHPRSDSTWRLADAKASAESITLAGRIEASVAPEITSLRTATETATTSPPSNTADNFLTSTASVITVSVSSGTAQVLVSTWTPGSGTIVSTLETEGHPSEQPLLTAPIPTPTTTISTPSEVTTPPSQAPPTMPLASDIFEHPISADSIPSNIGRRKDHPQPRLGIESTGPIQTNKFYANFFLGSQRQPAYLFPYSVAWAGGQGPSASWGLSISHIDASQRDYGHVDPVTNASRYYANPVGVQSIVLSAKELGPNTTLTTDQLTDLSVRVSLRPTPHSPPSVQFPLVQGTAFITAVYNGSTPLIQTGVYFRTVTRATKEIKPGVTRYKLRLEDGATWLLYAHHAAGTPPLDMHVLNNGLAQARGPFHGVVQVAKDPGGGGEDVYDAACGAYPVGVHLSGAVHAGAGGGAGSYTFRFRKAGMEAVTLLMYALPHHQSSFDAATRGRMTALRLDTPTKGVARAVAADAWTMVEAEMPWGVEFVPWKPGTGSVSVLGEATRGFVHNVTLQELSQNMVKQSDQDSMYFSGKALAKFASIVLAAHDMMGDKPLAQAGLGQLKTAFARFGRNKQQFPLTYESAWGGVVSTASYETGNSGADFGNTYYNDHHFHWGYFIYTAAVIGHLDPTWVAVNKGYVNMLVRDIANPSARDEMFPVWRCFDWYHGHSWAHGLFESADGKDQESSSEDSMHAYALKMWGSVVGDRNLEARGTLMLAVQARSFKDYYLYASDNGVQPARFIGNRAAGILFENKVDHTTYFGSRLEYVQGIHMLPLLPHTPLIRAPRFVAEEWRALFAGGRAHEAEGGWRGILFGNYATIDPRGAFAFFSAPGFDPAWLDGGASLTWYLCYAAGELFFWGWKGETLMC</sequence>
<evidence type="ECO:0000259" key="11">
    <source>
        <dbReference type="Pfam" id="PF03639"/>
    </source>
</evidence>
<keyword evidence="7" id="KW-0961">Cell wall biogenesis/degradation</keyword>
<dbReference type="InterPro" id="IPR005200">
    <property type="entry name" value="Endo-beta-glucanase"/>
</dbReference>
<dbReference type="Proteomes" id="UP001172155">
    <property type="component" value="Unassembled WGS sequence"/>
</dbReference>
<evidence type="ECO:0000256" key="8">
    <source>
        <dbReference type="ARBA" id="ARBA00023326"/>
    </source>
</evidence>
<proteinExistence type="inferred from homology"/>
<dbReference type="EMBL" id="JAUKUD010000005">
    <property type="protein sequence ID" value="KAK0743101.1"/>
    <property type="molecule type" value="Genomic_DNA"/>
</dbReference>
<dbReference type="InterPro" id="IPR040720">
    <property type="entry name" value="GH81_C"/>
</dbReference>
<evidence type="ECO:0000256" key="3">
    <source>
        <dbReference type="ARBA" id="ARBA00012780"/>
    </source>
</evidence>
<feature type="compositionally biased region" description="Low complexity" evidence="9">
    <location>
        <begin position="156"/>
        <end position="179"/>
    </location>
</feature>
<evidence type="ECO:0000313" key="13">
    <source>
        <dbReference type="EMBL" id="KAK0743101.1"/>
    </source>
</evidence>
<comment type="caution">
    <text evidence="13">The sequence shown here is derived from an EMBL/GenBank/DDBJ whole genome shotgun (WGS) entry which is preliminary data.</text>
</comment>
<evidence type="ECO:0000313" key="14">
    <source>
        <dbReference type="Proteomes" id="UP001172155"/>
    </source>
</evidence>
<gene>
    <name evidence="13" type="ORF">B0T18DRAFT_414409</name>
</gene>
<evidence type="ECO:0000256" key="10">
    <source>
        <dbReference type="SAM" id="SignalP"/>
    </source>
</evidence>
<organism evidence="13 14">
    <name type="scientific">Schizothecium vesticola</name>
    <dbReference type="NCBI Taxonomy" id="314040"/>
    <lineage>
        <taxon>Eukaryota</taxon>
        <taxon>Fungi</taxon>
        <taxon>Dikarya</taxon>
        <taxon>Ascomycota</taxon>
        <taxon>Pezizomycotina</taxon>
        <taxon>Sordariomycetes</taxon>
        <taxon>Sordariomycetidae</taxon>
        <taxon>Sordariales</taxon>
        <taxon>Schizotheciaceae</taxon>
        <taxon>Schizothecium</taxon>
    </lineage>
</organism>
<reference evidence="13" key="1">
    <citation type="submission" date="2023-06" db="EMBL/GenBank/DDBJ databases">
        <title>Genome-scale phylogeny and comparative genomics of the fungal order Sordariales.</title>
        <authorList>
            <consortium name="Lawrence Berkeley National Laboratory"/>
            <person name="Hensen N."/>
            <person name="Bonometti L."/>
            <person name="Westerberg I."/>
            <person name="Brannstrom I.O."/>
            <person name="Guillou S."/>
            <person name="Cros-Aarteil S."/>
            <person name="Calhoun S."/>
            <person name="Haridas S."/>
            <person name="Kuo A."/>
            <person name="Mondo S."/>
            <person name="Pangilinan J."/>
            <person name="Riley R."/>
            <person name="LaButti K."/>
            <person name="Andreopoulos B."/>
            <person name="Lipzen A."/>
            <person name="Chen C."/>
            <person name="Yanf M."/>
            <person name="Daum C."/>
            <person name="Ng V."/>
            <person name="Clum A."/>
            <person name="Steindorff A."/>
            <person name="Ohm R."/>
            <person name="Martin F."/>
            <person name="Silar P."/>
            <person name="Natvig D."/>
            <person name="Lalanne C."/>
            <person name="Gautier V."/>
            <person name="Ament-velasquez S.L."/>
            <person name="Kruys A."/>
            <person name="Hutchinson M.I."/>
            <person name="Powell A.J."/>
            <person name="Barry K."/>
            <person name="Miller A.N."/>
            <person name="Grigoriev I.V."/>
            <person name="Debuchy R."/>
            <person name="Gladieux P."/>
            <person name="Thoren M.H."/>
            <person name="Johannesson H."/>
        </authorList>
    </citation>
    <scope>NUCLEOTIDE SEQUENCE</scope>
    <source>
        <strain evidence="13">SMH3187-1</strain>
    </source>
</reference>
<dbReference type="Pfam" id="PF17652">
    <property type="entry name" value="Glyco_hydro81C"/>
    <property type="match status" value="1"/>
</dbReference>
<dbReference type="GO" id="GO:0071555">
    <property type="term" value="P:cell wall organization"/>
    <property type="evidence" value="ECO:0007669"/>
    <property type="project" value="UniProtKB-KW"/>
</dbReference>
<dbReference type="PANTHER" id="PTHR31983:SF0">
    <property type="entry name" value="GLUCAN ENDO-1,3-BETA-D-GLUCOSIDASE 2"/>
    <property type="match status" value="1"/>
</dbReference>
<feature type="region of interest" description="Disordered" evidence="9">
    <location>
        <begin position="33"/>
        <end position="67"/>
    </location>
</feature>
<evidence type="ECO:0000256" key="5">
    <source>
        <dbReference type="ARBA" id="ARBA00023277"/>
    </source>
</evidence>
<dbReference type="GO" id="GO:0052861">
    <property type="term" value="F:endo-1,3(4)-beta-glucanase activity"/>
    <property type="evidence" value="ECO:0007669"/>
    <property type="project" value="InterPro"/>
</dbReference>
<accession>A0AA40K251</accession>
<dbReference type="AlphaFoldDB" id="A0AA40K251"/>
<evidence type="ECO:0000256" key="7">
    <source>
        <dbReference type="ARBA" id="ARBA00023316"/>
    </source>
</evidence>
<dbReference type="PANTHER" id="PTHR31983">
    <property type="entry name" value="ENDO-1,3(4)-BETA-GLUCANASE 1"/>
    <property type="match status" value="1"/>
</dbReference>
<keyword evidence="14" id="KW-1185">Reference proteome</keyword>
<dbReference type="PROSITE" id="PS52008">
    <property type="entry name" value="GH81"/>
    <property type="match status" value="1"/>
</dbReference>
<dbReference type="Gene3D" id="2.70.98.30">
    <property type="entry name" value="Golgi alpha-mannosidase II, domain 4"/>
    <property type="match status" value="1"/>
</dbReference>
<dbReference type="GO" id="GO:0000272">
    <property type="term" value="P:polysaccharide catabolic process"/>
    <property type="evidence" value="ECO:0007669"/>
    <property type="project" value="UniProtKB-KW"/>
</dbReference>
<dbReference type="InterPro" id="IPR040451">
    <property type="entry name" value="GH81_N"/>
</dbReference>
<evidence type="ECO:0000256" key="6">
    <source>
        <dbReference type="ARBA" id="ARBA00023295"/>
    </source>
</evidence>
<evidence type="ECO:0000256" key="4">
    <source>
        <dbReference type="ARBA" id="ARBA00022801"/>
    </source>
</evidence>
<keyword evidence="5" id="KW-0119">Carbohydrate metabolism</keyword>
<comment type="similarity">
    <text evidence="2">Belongs to the glycosyl hydrolase 81 family.</text>
</comment>
<dbReference type="Gene3D" id="1.10.287.1170">
    <property type="entry name" value="glycoside hydrolase family 81 endo-[beta] glucanase"/>
    <property type="match status" value="1"/>
</dbReference>
<dbReference type="GO" id="GO:0009986">
    <property type="term" value="C:cell surface"/>
    <property type="evidence" value="ECO:0007669"/>
    <property type="project" value="TreeGrafter"/>
</dbReference>
<comment type="catalytic activity">
    <reaction evidence="1">
        <text>Hydrolysis of (1-&gt;3)-beta-D-glucosidic linkages in (1-&gt;3)-beta-D-glucans.</text>
        <dbReference type="EC" id="3.2.1.39"/>
    </reaction>
</comment>
<evidence type="ECO:0000256" key="1">
    <source>
        <dbReference type="ARBA" id="ARBA00000382"/>
    </source>
</evidence>
<dbReference type="Pfam" id="PF03639">
    <property type="entry name" value="Glyco_hydro_81"/>
    <property type="match status" value="1"/>
</dbReference>
<evidence type="ECO:0000256" key="2">
    <source>
        <dbReference type="ARBA" id="ARBA00010730"/>
    </source>
</evidence>
<feature type="signal peptide" evidence="10">
    <location>
        <begin position="1"/>
        <end position="20"/>
    </location>
</feature>
<dbReference type="EC" id="3.2.1.39" evidence="3"/>
<keyword evidence="4 13" id="KW-0378">Hydrolase</keyword>
<dbReference type="GO" id="GO:0042973">
    <property type="term" value="F:glucan endo-1,3-beta-D-glucosidase activity"/>
    <property type="evidence" value="ECO:0007669"/>
    <property type="project" value="UniProtKB-EC"/>
</dbReference>
<keyword evidence="8" id="KW-0624">Polysaccharide degradation</keyword>
<feature type="region of interest" description="Disordered" evidence="9">
    <location>
        <begin position="199"/>
        <end position="222"/>
    </location>
</feature>
<keyword evidence="10" id="KW-0732">Signal</keyword>
<protein>
    <recommendedName>
        <fullName evidence="3">glucan endo-1,3-beta-D-glucosidase</fullName>
        <ecNumber evidence="3">3.2.1.39</ecNumber>
    </recommendedName>
</protein>
<feature type="chain" id="PRO_5041307057" description="glucan endo-1,3-beta-D-glucosidase" evidence="10">
    <location>
        <begin position="21"/>
        <end position="914"/>
    </location>
</feature>
<evidence type="ECO:0000259" key="12">
    <source>
        <dbReference type="Pfam" id="PF17652"/>
    </source>
</evidence>
<evidence type="ECO:0000256" key="9">
    <source>
        <dbReference type="SAM" id="MobiDB-lite"/>
    </source>
</evidence>
<feature type="region of interest" description="Disordered" evidence="9">
    <location>
        <begin position="149"/>
        <end position="183"/>
    </location>
</feature>
<feature type="domain" description="Glycosyl hydrolase family 81 N-terminal" evidence="11">
    <location>
        <begin position="212"/>
        <end position="538"/>
    </location>
</feature>